<dbReference type="InterPro" id="IPR027266">
    <property type="entry name" value="TrmE/GcvT-like"/>
</dbReference>
<proteinExistence type="predicted"/>
<dbReference type="EMBL" id="JABXWT010000003">
    <property type="protein sequence ID" value="NVO56068.1"/>
    <property type="molecule type" value="Genomic_DNA"/>
</dbReference>
<keyword evidence="2" id="KW-1185">Reference proteome</keyword>
<protein>
    <submittedName>
        <fullName evidence="1">Sarcosine oxidase subunit gamma</fullName>
    </submittedName>
</protein>
<dbReference type="Gene3D" id="3.30.1360.120">
    <property type="entry name" value="Probable tRNA modification gtpase trme, domain 1"/>
    <property type="match status" value="1"/>
</dbReference>
<dbReference type="Proteomes" id="UP000630805">
    <property type="component" value="Unassembled WGS sequence"/>
</dbReference>
<dbReference type="SUPFAM" id="SSF103025">
    <property type="entry name" value="Folate-binding domain"/>
    <property type="match status" value="1"/>
</dbReference>
<reference evidence="1 2" key="1">
    <citation type="submission" date="2020-06" db="EMBL/GenBank/DDBJ databases">
        <authorList>
            <person name="Cao W.R."/>
        </authorList>
    </citation>
    <scope>NUCLEOTIDE SEQUENCE [LARGE SCALE GENOMIC DNA]</scope>
    <source>
        <strain evidence="1 2">B1Z28</strain>
    </source>
</reference>
<organism evidence="1 2">
    <name type="scientific">Ruegeria haliotis</name>
    <dbReference type="NCBI Taxonomy" id="2747601"/>
    <lineage>
        <taxon>Bacteria</taxon>
        <taxon>Pseudomonadati</taxon>
        <taxon>Pseudomonadota</taxon>
        <taxon>Alphaproteobacteria</taxon>
        <taxon>Rhodobacterales</taxon>
        <taxon>Roseobacteraceae</taxon>
        <taxon>Ruegeria</taxon>
    </lineage>
</organism>
<sequence length="195" mass="20837">MANSVSPLHTSYVAGHHGPEGKIGVTLEEIEDFAMVQFSAWPNTLARTGTEAARIAGCATAASPGEAVLGKIGTLLRVEPLKWWLVAPAGSLSETPVLAPEDGAILDLLQSRVWIRVGGPKAEVLLNHFLPIDLRAAAFPSGTVASTGFHHVGVTLWRDQTGLNLLLPRSFAVSLWDLLCESALQYGLEVIQPER</sequence>
<dbReference type="RefSeq" id="WP_176864142.1">
    <property type="nucleotide sequence ID" value="NZ_JABXWT010000003.1"/>
</dbReference>
<name>A0ABX2PPJ9_9RHOB</name>
<comment type="caution">
    <text evidence="1">The sequence shown here is derived from an EMBL/GenBank/DDBJ whole genome shotgun (WGS) entry which is preliminary data.</text>
</comment>
<gene>
    <name evidence="1" type="ORF">HW561_09745</name>
</gene>
<dbReference type="Gene3D" id="3.30.70.1520">
    <property type="entry name" value="Heterotetrameric sarcosine oxidase"/>
    <property type="match status" value="1"/>
</dbReference>
<evidence type="ECO:0000313" key="1">
    <source>
        <dbReference type="EMBL" id="NVO56068.1"/>
    </source>
</evidence>
<evidence type="ECO:0000313" key="2">
    <source>
        <dbReference type="Proteomes" id="UP000630805"/>
    </source>
</evidence>
<accession>A0ABX2PPJ9</accession>